<dbReference type="InterPro" id="IPR003749">
    <property type="entry name" value="ThiS/MoaD-like"/>
</dbReference>
<dbReference type="RefSeq" id="WP_264324944.1">
    <property type="nucleotide sequence ID" value="NZ_JADEXQ010000029.1"/>
</dbReference>
<dbReference type="GO" id="GO:0006777">
    <property type="term" value="P:Mo-molybdopterin cofactor biosynthetic process"/>
    <property type="evidence" value="ECO:0007669"/>
    <property type="project" value="InterPro"/>
</dbReference>
<dbReference type="InterPro" id="IPR016155">
    <property type="entry name" value="Mopterin_synth/thiamin_S_b"/>
</dbReference>
<dbReference type="GO" id="GO:0000166">
    <property type="term" value="F:nucleotide binding"/>
    <property type="evidence" value="ECO:0007669"/>
    <property type="project" value="UniProtKB-KW"/>
</dbReference>
<comment type="caution">
    <text evidence="4">The sequence shown here is derived from an EMBL/GenBank/DDBJ whole genome shotgun (WGS) entry which is preliminary data.</text>
</comment>
<protein>
    <recommendedName>
        <fullName evidence="3">Molybdopterin synthase sulfur carrier subunit</fullName>
    </recommendedName>
</protein>
<dbReference type="InterPro" id="IPR044672">
    <property type="entry name" value="MOCS2A"/>
</dbReference>
<name>A0A928VK68_9CYAN</name>
<keyword evidence="5" id="KW-1185">Reference proteome</keyword>
<dbReference type="SUPFAM" id="SSF54285">
    <property type="entry name" value="MoaD/ThiS"/>
    <property type="match status" value="1"/>
</dbReference>
<proteinExistence type="inferred from homology"/>
<dbReference type="CDD" id="cd00754">
    <property type="entry name" value="Ubl_MoaD"/>
    <property type="match status" value="1"/>
</dbReference>
<dbReference type="EMBL" id="JADEXQ010000029">
    <property type="protein sequence ID" value="MBE9030118.1"/>
    <property type="molecule type" value="Genomic_DNA"/>
</dbReference>
<dbReference type="GO" id="GO:1990133">
    <property type="term" value="C:molybdopterin adenylyltransferase complex"/>
    <property type="evidence" value="ECO:0007669"/>
    <property type="project" value="TreeGrafter"/>
</dbReference>
<dbReference type="Proteomes" id="UP000625316">
    <property type="component" value="Unassembled WGS sequence"/>
</dbReference>
<evidence type="ECO:0000313" key="4">
    <source>
        <dbReference type="EMBL" id="MBE9030118.1"/>
    </source>
</evidence>
<evidence type="ECO:0000313" key="5">
    <source>
        <dbReference type="Proteomes" id="UP000625316"/>
    </source>
</evidence>
<dbReference type="PANTHER" id="PTHR33359:SF1">
    <property type="entry name" value="MOLYBDOPTERIN SYNTHASE SULFUR CARRIER SUBUNIT"/>
    <property type="match status" value="1"/>
</dbReference>
<comment type="similarity">
    <text evidence="2">Belongs to the MoaD family.</text>
</comment>
<dbReference type="AlphaFoldDB" id="A0A928VK68"/>
<evidence type="ECO:0000256" key="2">
    <source>
        <dbReference type="ARBA" id="ARBA00024200"/>
    </source>
</evidence>
<gene>
    <name evidence="4" type="ORF">IQ266_10295</name>
</gene>
<accession>A0A928VK68</accession>
<dbReference type="InterPro" id="IPR012675">
    <property type="entry name" value="Beta-grasp_dom_sf"/>
</dbReference>
<dbReference type="PANTHER" id="PTHR33359">
    <property type="entry name" value="MOLYBDOPTERIN SYNTHASE SULFUR CARRIER SUBUNIT"/>
    <property type="match status" value="1"/>
</dbReference>
<evidence type="ECO:0000256" key="3">
    <source>
        <dbReference type="ARBA" id="ARBA00024247"/>
    </source>
</evidence>
<organism evidence="4 5">
    <name type="scientific">Romeriopsis navalis LEGE 11480</name>
    <dbReference type="NCBI Taxonomy" id="2777977"/>
    <lineage>
        <taxon>Bacteria</taxon>
        <taxon>Bacillati</taxon>
        <taxon>Cyanobacteriota</taxon>
        <taxon>Cyanophyceae</taxon>
        <taxon>Leptolyngbyales</taxon>
        <taxon>Leptolyngbyaceae</taxon>
        <taxon>Romeriopsis</taxon>
        <taxon>Romeriopsis navalis</taxon>
    </lineage>
</organism>
<keyword evidence="1" id="KW-0547">Nucleotide-binding</keyword>
<reference evidence="4" key="1">
    <citation type="submission" date="2020-10" db="EMBL/GenBank/DDBJ databases">
        <authorList>
            <person name="Castelo-Branco R."/>
            <person name="Eusebio N."/>
            <person name="Adriana R."/>
            <person name="Vieira A."/>
            <person name="Brugerolle De Fraissinette N."/>
            <person name="Rezende De Castro R."/>
            <person name="Schneider M.P."/>
            <person name="Vasconcelos V."/>
            <person name="Leao P.N."/>
        </authorList>
    </citation>
    <scope>NUCLEOTIDE SEQUENCE</scope>
    <source>
        <strain evidence="4">LEGE 11480</strain>
    </source>
</reference>
<evidence type="ECO:0000256" key="1">
    <source>
        <dbReference type="ARBA" id="ARBA00022741"/>
    </source>
</evidence>
<sequence>MANQIIVTVKLFAIYQETLQTPEIELTLPANSSVATVRDRLLEQYPTLEPWRHLTQFGVNLEQVKPEHRLEDGDEVVLIPPVSGG</sequence>
<dbReference type="Pfam" id="PF02597">
    <property type="entry name" value="ThiS"/>
    <property type="match status" value="1"/>
</dbReference>
<dbReference type="Gene3D" id="3.10.20.30">
    <property type="match status" value="1"/>
</dbReference>